<dbReference type="PANTHER" id="PTHR35861">
    <property type="match status" value="1"/>
</dbReference>
<sequence>MGYRHGIYISELATSITPPVQVSAGLIVAFGTTPVNQLEDPASAVNKPIIAYTYAEAVSKIGYSTNFEKYTLSEVIKVAFGIYGVAPVVFINVLDPAKHKKDVTDEVVKLSGGKGTLSNDGVLYKSVVVKKADGDSPGLTVDTDYVLALDDNGYTVITAISGGKITEKDATLKVSYTHLDPGAVTKNDIIGGVDSNTKANTGLELLSDVYPRFKLVPGQVIAPGFSSDSEVGQLMAAKAALISELFKAEAITDAPTDKSTISDYSAVPEWKQNNNHMAANQTVCWPMVKLGDNIYHHSTHLAAATCLLDSQYGDIPSRSPSNIKLQMDGAVRKDGSEVWLNISQANYLNGQGIVTSLNFDGWKSWGNRNAIYPTSTDPKDAFRVCRRMFNWVGNTLILSHWSKIDNPANRRLIESIVTSANIWLNGLTGNQDIAGGVVTFDQSENTITSLMDGIVKFHVKMTPFSPARDIEFVMEYNPDYLLNLFSE</sequence>
<name>A0A0V9GUD7_ECOLX</name>
<reference evidence="1 2" key="1">
    <citation type="journal article" date="2019" name="Nat. Med.">
        <title>A library of human gut bacterial isolates paired with longitudinal multiomics data enables mechanistic microbiome research.</title>
        <authorList>
            <person name="Poyet M."/>
            <person name="Groussin M."/>
            <person name="Gibbons S.M."/>
            <person name="Avila-Pacheco J."/>
            <person name="Jiang X."/>
            <person name="Kearney S.M."/>
            <person name="Perrotta A.R."/>
            <person name="Berdy B."/>
            <person name="Zhao S."/>
            <person name="Lieberman T.D."/>
            <person name="Swanson P.K."/>
            <person name="Smith M."/>
            <person name="Roesemann S."/>
            <person name="Alexander J.E."/>
            <person name="Rich S.A."/>
            <person name="Livny J."/>
            <person name="Vlamakis H."/>
            <person name="Clish C."/>
            <person name="Bullock K."/>
            <person name="Deik A."/>
            <person name="Scott J."/>
            <person name="Pierce K.A."/>
            <person name="Xavier R.J."/>
            <person name="Alm E.J."/>
        </authorList>
    </citation>
    <scope>NUCLEOTIDE SEQUENCE [LARGE SCALE GENOMIC DNA]</scope>
    <source>
        <strain evidence="1 2">BIOML-A382</strain>
    </source>
</reference>
<dbReference type="RefSeq" id="WP_001523068.1">
    <property type="nucleotide sequence ID" value="NZ_AP022164.1"/>
</dbReference>
<dbReference type="Proteomes" id="UP000438958">
    <property type="component" value="Unassembled WGS sequence"/>
</dbReference>
<dbReference type="EMBL" id="WKUE01000039">
    <property type="protein sequence ID" value="MSI71105.1"/>
    <property type="molecule type" value="Genomic_DNA"/>
</dbReference>
<evidence type="ECO:0000313" key="2">
    <source>
        <dbReference type="Proteomes" id="UP000438958"/>
    </source>
</evidence>
<dbReference type="PANTHER" id="PTHR35861:SF2">
    <property type="entry name" value="FELS-2 PROPHAGE PROTEIN"/>
    <property type="match status" value="1"/>
</dbReference>
<organism evidence="1 2">
    <name type="scientific">Escherichia coli</name>
    <dbReference type="NCBI Taxonomy" id="562"/>
    <lineage>
        <taxon>Bacteria</taxon>
        <taxon>Pseudomonadati</taxon>
        <taxon>Pseudomonadota</taxon>
        <taxon>Gammaproteobacteria</taxon>
        <taxon>Enterobacterales</taxon>
        <taxon>Enterobacteriaceae</taxon>
        <taxon>Escherichia</taxon>
    </lineage>
</organism>
<gene>
    <name evidence="1" type="ORF">GKF66_20270</name>
</gene>
<protein>
    <submittedName>
        <fullName evidence="1">Phage tail sheath family protein</fullName>
    </submittedName>
</protein>
<proteinExistence type="predicted"/>
<comment type="caution">
    <text evidence="1">The sequence shown here is derived from an EMBL/GenBank/DDBJ whole genome shotgun (WGS) entry which is preliminary data.</text>
</comment>
<evidence type="ECO:0000313" key="1">
    <source>
        <dbReference type="EMBL" id="MSI71105.1"/>
    </source>
</evidence>
<dbReference type="InterPro" id="IPR052042">
    <property type="entry name" value="Tail_sheath_structural"/>
</dbReference>
<dbReference type="AlphaFoldDB" id="A0A0V9GUD7"/>
<accession>A0A0V9GUD7</accession>